<protein>
    <submittedName>
        <fullName evidence="1">Uncharacterized protein</fullName>
    </submittedName>
</protein>
<accession>A0ABR2ZPU7</accession>
<keyword evidence="2" id="KW-1185">Reference proteome</keyword>
<evidence type="ECO:0000313" key="2">
    <source>
        <dbReference type="Proteomes" id="UP001437256"/>
    </source>
</evidence>
<organism evidence="1 2">
    <name type="scientific">Marasmius tenuissimus</name>
    <dbReference type="NCBI Taxonomy" id="585030"/>
    <lineage>
        <taxon>Eukaryota</taxon>
        <taxon>Fungi</taxon>
        <taxon>Dikarya</taxon>
        <taxon>Basidiomycota</taxon>
        <taxon>Agaricomycotina</taxon>
        <taxon>Agaricomycetes</taxon>
        <taxon>Agaricomycetidae</taxon>
        <taxon>Agaricales</taxon>
        <taxon>Marasmiineae</taxon>
        <taxon>Marasmiaceae</taxon>
        <taxon>Marasmius</taxon>
    </lineage>
</organism>
<proteinExistence type="predicted"/>
<dbReference type="Proteomes" id="UP001437256">
    <property type="component" value="Unassembled WGS sequence"/>
</dbReference>
<name>A0ABR2ZPU7_9AGAR</name>
<dbReference type="EMBL" id="JBBXMP010000086">
    <property type="protein sequence ID" value="KAL0063184.1"/>
    <property type="molecule type" value="Genomic_DNA"/>
</dbReference>
<sequence>MAANSLLIPALPLVDMTTVATTLNNPFLAPESAVNGVWFSILNNYFPQPNYIIKPEVRVPNAGDADLVVQSQAIAGGAVAWAWRVCYEGKAPGADTWLNIRTQVSGYPRRALANGAWCWCVAGMGRGVSFWRFRKNDMIDVKPVDLYGGAVRIQNSAGMPPVYDIVNDQAAIDTMMRYIVLNP</sequence>
<gene>
    <name evidence="1" type="ORF">AAF712_009882</name>
</gene>
<reference evidence="1 2" key="1">
    <citation type="submission" date="2024-05" db="EMBL/GenBank/DDBJ databases">
        <title>A draft genome resource for the thread blight pathogen Marasmius tenuissimus strain MS-2.</title>
        <authorList>
            <person name="Yulfo-Soto G.E."/>
            <person name="Baruah I.K."/>
            <person name="Amoako-Attah I."/>
            <person name="Bukari Y."/>
            <person name="Meinhardt L.W."/>
            <person name="Bailey B.A."/>
            <person name="Cohen S.P."/>
        </authorList>
    </citation>
    <scope>NUCLEOTIDE SEQUENCE [LARGE SCALE GENOMIC DNA]</scope>
    <source>
        <strain evidence="1 2">MS-2</strain>
    </source>
</reference>
<comment type="caution">
    <text evidence="1">The sequence shown here is derived from an EMBL/GenBank/DDBJ whole genome shotgun (WGS) entry which is preliminary data.</text>
</comment>
<evidence type="ECO:0000313" key="1">
    <source>
        <dbReference type="EMBL" id="KAL0063184.1"/>
    </source>
</evidence>